<name>A0A8S5PHK0_9CAUD</name>
<dbReference type="EMBL" id="BK015439">
    <property type="protein sequence ID" value="DAE06550.1"/>
    <property type="molecule type" value="Genomic_DNA"/>
</dbReference>
<accession>A0A8S5PHK0</accession>
<keyword evidence="1" id="KW-0812">Transmembrane</keyword>
<feature type="transmembrane region" description="Helical" evidence="1">
    <location>
        <begin position="25"/>
        <end position="42"/>
    </location>
</feature>
<keyword evidence="1" id="KW-0472">Membrane</keyword>
<protein>
    <submittedName>
        <fullName evidence="2">Uncharacterized protein</fullName>
    </submittedName>
</protein>
<evidence type="ECO:0000313" key="2">
    <source>
        <dbReference type="EMBL" id="DAE06550.1"/>
    </source>
</evidence>
<reference evidence="2" key="1">
    <citation type="journal article" date="2021" name="Proc. Natl. Acad. Sci. U.S.A.">
        <title>A Catalog of Tens of Thousands of Viruses from Human Metagenomes Reveals Hidden Associations with Chronic Diseases.</title>
        <authorList>
            <person name="Tisza M.J."/>
            <person name="Buck C.B."/>
        </authorList>
    </citation>
    <scope>NUCLEOTIDE SEQUENCE</scope>
    <source>
        <strain evidence="2">Ct0jJ30</strain>
    </source>
</reference>
<organism evidence="2">
    <name type="scientific">Myoviridae sp. ct0jJ30</name>
    <dbReference type="NCBI Taxonomy" id="2825014"/>
    <lineage>
        <taxon>Viruses</taxon>
        <taxon>Duplodnaviria</taxon>
        <taxon>Heunggongvirae</taxon>
        <taxon>Uroviricota</taxon>
        <taxon>Caudoviricetes</taxon>
    </lineage>
</organism>
<evidence type="ECO:0000256" key="1">
    <source>
        <dbReference type="SAM" id="Phobius"/>
    </source>
</evidence>
<sequence>MYLVLIYVFLFPIECNQPLKEVLFIFILSMFVNVKVLCILYIKFNINTIFTDCIVYFSKVIVL</sequence>
<proteinExistence type="predicted"/>
<keyword evidence="1" id="KW-1133">Transmembrane helix</keyword>